<evidence type="ECO:0000256" key="1">
    <source>
        <dbReference type="SAM" id="MobiDB-lite"/>
    </source>
</evidence>
<dbReference type="VEuPathDB" id="ToxoDB:cyc_04685"/>
<gene>
    <name evidence="2" type="ORF">cyc_04685</name>
</gene>
<sequence>MAFSGGGTLYSPSQLENEHHGDALPPWRRTDSNSVAHSSKGIPLQAEHPPTAAAAPPSSSQPARRRRFDVRSLISAAAVKAPEANASLTQREGSEGQSGAAEAGRGKDWELPEDEKFSAGEFQSARSLGSRSAAGNPAASGGGRGLFYSNLPSPSVMSVSDAGGEEELLEEAQPLSGGRRQGSASPQRTTHAACVDATLLRAVAKLQQQRLCLNCKEPLLPERAGSRTNNGSNNGNNGVSTSSALMVKCILKEAFLNTSLPFLPLSHPLSRHRATALNARRVCLYCPFASSLVVRYQPLVLSCCRSSLTHA</sequence>
<name>A0A1D3CRF6_9EIME</name>
<accession>A0A1D3CRF6</accession>
<comment type="caution">
    <text evidence="2">The sequence shown here is derived from an EMBL/GenBank/DDBJ whole genome shotgun (WGS) entry which is preliminary data.</text>
</comment>
<evidence type="ECO:0000313" key="3">
    <source>
        <dbReference type="Proteomes" id="UP000095192"/>
    </source>
</evidence>
<dbReference type="EMBL" id="JROU02002243">
    <property type="protein sequence ID" value="OEH73784.1"/>
    <property type="molecule type" value="Genomic_DNA"/>
</dbReference>
<keyword evidence="3" id="KW-1185">Reference proteome</keyword>
<feature type="region of interest" description="Disordered" evidence="1">
    <location>
        <begin position="156"/>
        <end position="188"/>
    </location>
</feature>
<proteinExistence type="predicted"/>
<dbReference type="InParanoid" id="A0A1D3CRF6"/>
<dbReference type="AlphaFoldDB" id="A0A1D3CRF6"/>
<dbReference type="VEuPathDB" id="ToxoDB:LOC113147318"/>
<reference evidence="2 3" key="1">
    <citation type="journal article" date="2016" name="BMC Genomics">
        <title>Comparative genomics reveals Cyclospora cayetanensis possesses coccidia-like metabolism and invasion components but unique surface antigens.</title>
        <authorList>
            <person name="Liu S."/>
            <person name="Wang L."/>
            <person name="Zheng H."/>
            <person name="Xu Z."/>
            <person name="Roellig D.M."/>
            <person name="Li N."/>
            <person name="Frace M.A."/>
            <person name="Tang K."/>
            <person name="Arrowood M.J."/>
            <person name="Moss D.M."/>
            <person name="Zhang L."/>
            <person name="Feng Y."/>
            <person name="Xiao L."/>
        </authorList>
    </citation>
    <scope>NUCLEOTIDE SEQUENCE [LARGE SCALE GENOMIC DNA]</scope>
    <source>
        <strain evidence="2 3">CHN_HEN01</strain>
    </source>
</reference>
<dbReference type="Proteomes" id="UP000095192">
    <property type="component" value="Unassembled WGS sequence"/>
</dbReference>
<feature type="region of interest" description="Disordered" evidence="1">
    <location>
        <begin position="1"/>
        <end position="108"/>
    </location>
</feature>
<evidence type="ECO:0000313" key="2">
    <source>
        <dbReference type="EMBL" id="OEH73784.1"/>
    </source>
</evidence>
<organism evidence="2 3">
    <name type="scientific">Cyclospora cayetanensis</name>
    <dbReference type="NCBI Taxonomy" id="88456"/>
    <lineage>
        <taxon>Eukaryota</taxon>
        <taxon>Sar</taxon>
        <taxon>Alveolata</taxon>
        <taxon>Apicomplexa</taxon>
        <taxon>Conoidasida</taxon>
        <taxon>Coccidia</taxon>
        <taxon>Eucoccidiorida</taxon>
        <taxon>Eimeriorina</taxon>
        <taxon>Eimeriidae</taxon>
        <taxon>Cyclospora</taxon>
    </lineage>
</organism>
<protein>
    <submittedName>
        <fullName evidence="2">Uncharacterized protein</fullName>
    </submittedName>
</protein>
<feature type="compositionally biased region" description="Low complexity" evidence="1">
    <location>
        <begin position="49"/>
        <end position="62"/>
    </location>
</feature>